<dbReference type="AlphaFoldDB" id="A0A5S9R7R6"/>
<protein>
    <recommendedName>
        <fullName evidence="7">Virulence factor Mce family protein</fullName>
    </recommendedName>
</protein>
<evidence type="ECO:0008006" key="7">
    <source>
        <dbReference type="Google" id="ProtNLM"/>
    </source>
</evidence>
<dbReference type="Pfam" id="PF02470">
    <property type="entry name" value="MlaD"/>
    <property type="match status" value="1"/>
</dbReference>
<organism evidence="5 6">
    <name type="scientific">Mycolicibacterium vanbaalenii</name>
    <name type="common">Mycobacterium vanbaalenii</name>
    <dbReference type="NCBI Taxonomy" id="110539"/>
    <lineage>
        <taxon>Bacteria</taxon>
        <taxon>Bacillati</taxon>
        <taxon>Actinomycetota</taxon>
        <taxon>Actinomycetes</taxon>
        <taxon>Mycobacteriales</taxon>
        <taxon>Mycobacteriaceae</taxon>
        <taxon>Mycolicibacterium</taxon>
    </lineage>
</organism>
<feature type="region of interest" description="Disordered" evidence="1">
    <location>
        <begin position="416"/>
        <end position="471"/>
    </location>
</feature>
<evidence type="ECO:0000256" key="1">
    <source>
        <dbReference type="SAM" id="MobiDB-lite"/>
    </source>
</evidence>
<feature type="transmembrane region" description="Helical" evidence="2">
    <location>
        <begin position="12"/>
        <end position="33"/>
    </location>
</feature>
<feature type="compositionally biased region" description="Pro residues" evidence="1">
    <location>
        <begin position="438"/>
        <end position="460"/>
    </location>
</feature>
<feature type="compositionally biased region" description="Pro residues" evidence="1">
    <location>
        <begin position="416"/>
        <end position="425"/>
    </location>
</feature>
<evidence type="ECO:0000256" key="2">
    <source>
        <dbReference type="SAM" id="Phobius"/>
    </source>
</evidence>
<dbReference type="PANTHER" id="PTHR33371:SF19">
    <property type="entry name" value="MCE-FAMILY PROTEIN MCE4A"/>
    <property type="match status" value="1"/>
</dbReference>
<keyword evidence="2" id="KW-0812">Transmembrane</keyword>
<gene>
    <name evidence="5" type="ORF">AELLOGFF_06151</name>
</gene>
<dbReference type="InterPro" id="IPR005693">
    <property type="entry name" value="Mce"/>
</dbReference>
<keyword evidence="2" id="KW-0472">Membrane</keyword>
<dbReference type="GO" id="GO:0005576">
    <property type="term" value="C:extracellular region"/>
    <property type="evidence" value="ECO:0007669"/>
    <property type="project" value="TreeGrafter"/>
</dbReference>
<accession>A0A5S9R7R6</accession>
<proteinExistence type="predicted"/>
<evidence type="ECO:0000259" key="4">
    <source>
        <dbReference type="Pfam" id="PF11887"/>
    </source>
</evidence>
<dbReference type="RefSeq" id="WP_159234630.1">
    <property type="nucleotide sequence ID" value="NZ_CACSIP010000049.1"/>
</dbReference>
<dbReference type="OrthoDB" id="3460188at2"/>
<evidence type="ECO:0000313" key="6">
    <source>
        <dbReference type="Proteomes" id="UP000430146"/>
    </source>
</evidence>
<dbReference type="InterPro" id="IPR052336">
    <property type="entry name" value="MlaD_Phospholipid_Transporter"/>
</dbReference>
<sequence length="471" mass="49154">MEPGSRFKLRPGWWALAFVVLVVAFVLATVGQFRGTFTPSAPVLLTSQRSGLVMEPGAKVKLRGVPVGHVTDVRSGPDSVQLGLSIDPDQLQHIPANVAAQIRASTIFGAKYVDLVYPADPTSRRLAAGAVIASLNVATEVNTVFENLVSLLDQIDPDKLNSVLAAFAQGLGGQGPAIGNALTDANEVLLQLNPRAEAMRRDWRSLKGFTDTYGNAAGDILATLDAFSTTSTTITGQAQALDSLLLSVIGFSRSGIDLLAPSKDNLVRAVNELEPTTELLLTYNPSLTCSIVGTQVLIDKYGWDQIGGGNGFSGILSTALDWGVDPYRYPDDLPIIGAKGGPGGKPGCGSLPDVSQNFPVRQIVTNTGWGTGMDWTPNLGIGFPGWMNLFPVTRAVPEPPSIRYGAPAGPAPGPAPAYPGGPPYGAPWYAADGTPLYPGLPPGIPSDTPPPDPAHAPPGAEPADTGSEQQP</sequence>
<feature type="domain" description="Mce/MlaD" evidence="3">
    <location>
        <begin position="47"/>
        <end position="116"/>
    </location>
</feature>
<reference evidence="5 6" key="1">
    <citation type="submission" date="2019-11" db="EMBL/GenBank/DDBJ databases">
        <authorList>
            <person name="Holert J."/>
        </authorList>
    </citation>
    <scope>NUCLEOTIDE SEQUENCE [LARGE SCALE GENOMIC DNA]</scope>
    <source>
        <strain evidence="5">BC8_1</strain>
    </source>
</reference>
<dbReference type="Pfam" id="PF11887">
    <property type="entry name" value="Mce4_CUP1"/>
    <property type="match status" value="1"/>
</dbReference>
<dbReference type="InterPro" id="IPR003399">
    <property type="entry name" value="Mce/MlaD"/>
</dbReference>
<name>A0A5S9R7R6_MYCVN</name>
<keyword evidence="6" id="KW-1185">Reference proteome</keyword>
<evidence type="ECO:0000259" key="3">
    <source>
        <dbReference type="Pfam" id="PF02470"/>
    </source>
</evidence>
<feature type="domain" description="Mammalian cell entry C-terminal" evidence="4">
    <location>
        <begin position="123"/>
        <end position="342"/>
    </location>
</feature>
<dbReference type="GO" id="GO:0051701">
    <property type="term" value="P:biological process involved in interaction with host"/>
    <property type="evidence" value="ECO:0007669"/>
    <property type="project" value="TreeGrafter"/>
</dbReference>
<keyword evidence="2" id="KW-1133">Transmembrane helix</keyword>
<dbReference type="Proteomes" id="UP000430146">
    <property type="component" value="Unassembled WGS sequence"/>
</dbReference>
<evidence type="ECO:0000313" key="5">
    <source>
        <dbReference type="EMBL" id="CAA0133633.1"/>
    </source>
</evidence>
<dbReference type="EMBL" id="CACSIP010000049">
    <property type="protein sequence ID" value="CAA0133633.1"/>
    <property type="molecule type" value="Genomic_DNA"/>
</dbReference>
<dbReference type="PANTHER" id="PTHR33371">
    <property type="entry name" value="INTERMEMBRANE PHOSPHOLIPID TRANSPORT SYSTEM BINDING PROTEIN MLAD-RELATED"/>
    <property type="match status" value="1"/>
</dbReference>
<dbReference type="NCBIfam" id="TIGR00996">
    <property type="entry name" value="Mtu_fam_mce"/>
    <property type="match status" value="1"/>
</dbReference>
<dbReference type="InterPro" id="IPR024516">
    <property type="entry name" value="Mce_C"/>
</dbReference>